<dbReference type="PROSITE" id="PS51379">
    <property type="entry name" value="4FE4S_FER_2"/>
    <property type="match status" value="2"/>
</dbReference>
<accession>A0A7Y2E789</accession>
<feature type="domain" description="4Fe-4S ferredoxin-type" evidence="8">
    <location>
        <begin position="324"/>
        <end position="353"/>
    </location>
</feature>
<gene>
    <name evidence="9" type="ORF">HKN21_02665</name>
</gene>
<feature type="transmembrane region" description="Helical" evidence="7">
    <location>
        <begin position="147"/>
        <end position="170"/>
    </location>
</feature>
<feature type="transmembrane region" description="Helical" evidence="7">
    <location>
        <begin position="247"/>
        <end position="264"/>
    </location>
</feature>
<organism evidence="9 10">
    <name type="scientific">Eiseniibacteriota bacterium</name>
    <dbReference type="NCBI Taxonomy" id="2212470"/>
    <lineage>
        <taxon>Bacteria</taxon>
        <taxon>Candidatus Eiseniibacteriota</taxon>
    </lineage>
</organism>
<dbReference type="AlphaFoldDB" id="A0A7Y2E789"/>
<evidence type="ECO:0000259" key="8">
    <source>
        <dbReference type="PROSITE" id="PS51379"/>
    </source>
</evidence>
<keyword evidence="3" id="KW-0479">Metal-binding</keyword>
<dbReference type="PANTHER" id="PTHR30176">
    <property type="entry name" value="FERREDOXIN-TYPE PROTEIN NAPH"/>
    <property type="match status" value="1"/>
</dbReference>
<name>A0A7Y2E789_UNCEI</name>
<reference evidence="9 10" key="1">
    <citation type="submission" date="2020-03" db="EMBL/GenBank/DDBJ databases">
        <title>Metabolic flexibility allows generalist bacteria to become dominant in a frequently disturbed ecosystem.</title>
        <authorList>
            <person name="Chen Y.-J."/>
            <person name="Leung P.M."/>
            <person name="Bay S.K."/>
            <person name="Hugenholtz P."/>
            <person name="Kessler A.J."/>
            <person name="Shelley G."/>
            <person name="Waite D.W."/>
            <person name="Cook P.L."/>
            <person name="Greening C."/>
        </authorList>
    </citation>
    <scope>NUCLEOTIDE SEQUENCE [LARGE SCALE GENOMIC DNA]</scope>
    <source>
        <strain evidence="9">SS_bin_28</strain>
    </source>
</reference>
<feature type="domain" description="4Fe-4S ferredoxin-type" evidence="8">
    <location>
        <begin position="293"/>
        <end position="321"/>
    </location>
</feature>
<evidence type="ECO:0000256" key="3">
    <source>
        <dbReference type="ARBA" id="ARBA00022723"/>
    </source>
</evidence>
<evidence type="ECO:0000256" key="2">
    <source>
        <dbReference type="ARBA" id="ARBA00022485"/>
    </source>
</evidence>
<protein>
    <submittedName>
        <fullName evidence="9">4Fe-4S binding protein</fullName>
    </submittedName>
</protein>
<feature type="transmembrane region" description="Helical" evidence="7">
    <location>
        <begin position="93"/>
        <end position="114"/>
    </location>
</feature>
<keyword evidence="7" id="KW-0812">Transmembrane</keyword>
<evidence type="ECO:0000313" key="9">
    <source>
        <dbReference type="EMBL" id="NNF05642.1"/>
    </source>
</evidence>
<dbReference type="PANTHER" id="PTHR30176:SF3">
    <property type="entry name" value="FERREDOXIN-TYPE PROTEIN NAPH"/>
    <property type="match status" value="1"/>
</dbReference>
<dbReference type="PROSITE" id="PS00198">
    <property type="entry name" value="4FE4S_FER_1"/>
    <property type="match status" value="1"/>
</dbReference>
<evidence type="ECO:0000256" key="7">
    <source>
        <dbReference type="SAM" id="Phobius"/>
    </source>
</evidence>
<keyword evidence="6" id="KW-0411">Iron-sulfur</keyword>
<keyword evidence="7" id="KW-0472">Membrane</keyword>
<dbReference type="Gene3D" id="3.30.70.20">
    <property type="match status" value="1"/>
</dbReference>
<dbReference type="SUPFAM" id="SSF54862">
    <property type="entry name" value="4Fe-4S ferredoxins"/>
    <property type="match status" value="1"/>
</dbReference>
<proteinExistence type="predicted"/>
<dbReference type="EMBL" id="JABDJR010000095">
    <property type="protein sequence ID" value="NNF05642.1"/>
    <property type="molecule type" value="Genomic_DNA"/>
</dbReference>
<evidence type="ECO:0000256" key="6">
    <source>
        <dbReference type="ARBA" id="ARBA00023014"/>
    </source>
</evidence>
<evidence type="ECO:0000313" key="10">
    <source>
        <dbReference type="Proteomes" id="UP000547674"/>
    </source>
</evidence>
<dbReference type="Pfam" id="PF12801">
    <property type="entry name" value="Fer4_5"/>
    <property type="match status" value="2"/>
</dbReference>
<evidence type="ECO:0000256" key="4">
    <source>
        <dbReference type="ARBA" id="ARBA00022982"/>
    </source>
</evidence>
<dbReference type="InterPro" id="IPR051684">
    <property type="entry name" value="Electron_Trans/Redox"/>
</dbReference>
<dbReference type="InterPro" id="IPR017900">
    <property type="entry name" value="4Fe4S_Fe_S_CS"/>
</dbReference>
<keyword evidence="5" id="KW-0408">Iron</keyword>
<feature type="transmembrane region" description="Helical" evidence="7">
    <location>
        <begin position="61"/>
        <end position="81"/>
    </location>
</feature>
<feature type="transmembrane region" description="Helical" evidence="7">
    <location>
        <begin position="209"/>
        <end position="227"/>
    </location>
</feature>
<dbReference type="GO" id="GO:0005886">
    <property type="term" value="C:plasma membrane"/>
    <property type="evidence" value="ECO:0007669"/>
    <property type="project" value="TreeGrafter"/>
</dbReference>
<dbReference type="Proteomes" id="UP000547674">
    <property type="component" value="Unassembled WGS sequence"/>
</dbReference>
<dbReference type="GO" id="GO:0046872">
    <property type="term" value="F:metal ion binding"/>
    <property type="evidence" value="ECO:0007669"/>
    <property type="project" value="UniProtKB-KW"/>
</dbReference>
<comment type="caution">
    <text evidence="9">The sequence shown here is derived from an EMBL/GenBank/DDBJ whole genome shotgun (WGS) entry which is preliminary data.</text>
</comment>
<keyword evidence="1" id="KW-0813">Transport</keyword>
<sequence>MKNNGIFFSRATARGSIGWALGIAFTTFYVVLYWFPANLEGGIRLMDPLSYALAGKAANQWFLYGFLYTISMIIFGFRMIMKYRHNRYQLIRTVSVVFFQLGFAFLIPNILMLLSQPEFYFSYFWPLKPDYLFPDTVRYFVDHPGGLGLFMISWGAVMIFVATPVLTYFLGKRWYCSWVCGCGGLAETVGDPYRQLSDKSSGSWKVERWLIHSVLVFVVVTTSALWINEATSGSIFGSFSHEARKTYGFLIGAFFSGVAGVGFYPLLGSRVWCRFGCPMAAILGFFQRYWSRFRITTNGSQCMSCGNCSTYCEMGIDVRAYAQRGENIVRSSCVGCGVCSAVCPRGVLKLENGSTHKDRFPGADKPVSAFLESLGLKTRTKGKGPYMT</sequence>
<evidence type="ECO:0000256" key="1">
    <source>
        <dbReference type="ARBA" id="ARBA00022448"/>
    </source>
</evidence>
<evidence type="ECO:0000256" key="5">
    <source>
        <dbReference type="ARBA" id="ARBA00023004"/>
    </source>
</evidence>
<keyword evidence="4" id="KW-0249">Electron transport</keyword>
<feature type="transmembrane region" description="Helical" evidence="7">
    <location>
        <begin position="12"/>
        <end position="35"/>
    </location>
</feature>
<keyword evidence="7" id="KW-1133">Transmembrane helix</keyword>
<keyword evidence="2" id="KW-0004">4Fe-4S</keyword>
<dbReference type="GO" id="GO:0051539">
    <property type="term" value="F:4 iron, 4 sulfur cluster binding"/>
    <property type="evidence" value="ECO:0007669"/>
    <property type="project" value="UniProtKB-KW"/>
</dbReference>
<dbReference type="Pfam" id="PF13237">
    <property type="entry name" value="Fer4_10"/>
    <property type="match status" value="1"/>
</dbReference>
<dbReference type="InterPro" id="IPR017896">
    <property type="entry name" value="4Fe4S_Fe-S-bd"/>
</dbReference>